<dbReference type="InterPro" id="IPR039420">
    <property type="entry name" value="WalR-like"/>
</dbReference>
<feature type="modified residue" description="4-aspartylphosphate" evidence="8">
    <location>
        <position position="69"/>
    </location>
</feature>
<keyword evidence="5" id="KW-0805">Transcription regulation</keyword>
<accession>A0ABP2NZ83</accession>
<organism evidence="12 13">
    <name type="scientific">Haemophilus parainfluenzae HK2019</name>
    <dbReference type="NCBI Taxonomy" id="1095746"/>
    <lineage>
        <taxon>Bacteria</taxon>
        <taxon>Pseudomonadati</taxon>
        <taxon>Pseudomonadota</taxon>
        <taxon>Gammaproteobacteria</taxon>
        <taxon>Pasteurellales</taxon>
        <taxon>Pasteurellaceae</taxon>
        <taxon>Haemophilus</taxon>
    </lineage>
</organism>
<dbReference type="SMART" id="SM00862">
    <property type="entry name" value="Trans_reg_C"/>
    <property type="match status" value="1"/>
</dbReference>
<evidence type="ECO:0000256" key="4">
    <source>
        <dbReference type="ARBA" id="ARBA00023012"/>
    </source>
</evidence>
<feature type="domain" description="Response regulatory" evidence="10">
    <location>
        <begin position="20"/>
        <end position="134"/>
    </location>
</feature>
<keyword evidence="6 9" id="KW-0238">DNA-binding</keyword>
<evidence type="ECO:0000259" key="11">
    <source>
        <dbReference type="PROSITE" id="PS51755"/>
    </source>
</evidence>
<dbReference type="SMART" id="SM00448">
    <property type="entry name" value="REC"/>
    <property type="match status" value="1"/>
</dbReference>
<evidence type="ECO:0000256" key="1">
    <source>
        <dbReference type="ARBA" id="ARBA00004496"/>
    </source>
</evidence>
<keyword evidence="13" id="KW-1185">Reference proteome</keyword>
<evidence type="ECO:0000313" key="12">
    <source>
        <dbReference type="EMBL" id="EIJ31507.1"/>
    </source>
</evidence>
<dbReference type="InterPro" id="IPR001789">
    <property type="entry name" value="Sig_transdc_resp-reg_receiver"/>
</dbReference>
<evidence type="ECO:0000256" key="5">
    <source>
        <dbReference type="ARBA" id="ARBA00023015"/>
    </source>
</evidence>
<dbReference type="Pfam" id="PF00486">
    <property type="entry name" value="Trans_reg_C"/>
    <property type="match status" value="1"/>
</dbReference>
<dbReference type="Gene3D" id="6.10.250.690">
    <property type="match status" value="1"/>
</dbReference>
<evidence type="ECO:0000256" key="2">
    <source>
        <dbReference type="ARBA" id="ARBA00022490"/>
    </source>
</evidence>
<keyword evidence="2" id="KW-0963">Cytoplasm</keyword>
<evidence type="ECO:0000256" key="9">
    <source>
        <dbReference type="PROSITE-ProRule" id="PRU01091"/>
    </source>
</evidence>
<dbReference type="CDD" id="cd17624">
    <property type="entry name" value="REC_OmpR_PmrA-like"/>
    <property type="match status" value="1"/>
</dbReference>
<dbReference type="Proteomes" id="UP000003778">
    <property type="component" value="Unassembled WGS sequence"/>
</dbReference>
<dbReference type="CDD" id="cd00383">
    <property type="entry name" value="trans_reg_C"/>
    <property type="match status" value="1"/>
</dbReference>
<evidence type="ECO:0000256" key="6">
    <source>
        <dbReference type="ARBA" id="ARBA00023125"/>
    </source>
</evidence>
<dbReference type="SUPFAM" id="SSF52172">
    <property type="entry name" value="CheY-like"/>
    <property type="match status" value="1"/>
</dbReference>
<keyword evidence="7" id="KW-0804">Transcription</keyword>
<feature type="domain" description="OmpR/PhoB-type" evidence="11">
    <location>
        <begin position="142"/>
        <end position="236"/>
    </location>
</feature>
<dbReference type="PANTHER" id="PTHR48111">
    <property type="entry name" value="REGULATOR OF RPOS"/>
    <property type="match status" value="1"/>
</dbReference>
<evidence type="ECO:0000259" key="10">
    <source>
        <dbReference type="PROSITE" id="PS50110"/>
    </source>
</evidence>
<reference evidence="12 13" key="1">
    <citation type="submission" date="2012-04" db="EMBL/GenBank/DDBJ databases">
        <authorList>
            <person name="Durkin A.S."/>
            <person name="McCorrison J."/>
            <person name="Torralba M."/>
            <person name="Gillis M."/>
            <person name="Methe B."/>
            <person name="Sutton G."/>
            <person name="Nelson K.E."/>
        </authorList>
    </citation>
    <scope>NUCLEOTIDE SEQUENCE [LARGE SCALE GENOMIC DNA]</scope>
    <source>
        <strain evidence="12 13">HK2019</strain>
    </source>
</reference>
<dbReference type="InterPro" id="IPR036388">
    <property type="entry name" value="WH-like_DNA-bd_sf"/>
</dbReference>
<sequence>MVGKSPPFFRFKKSAVNIMRVLLVEDDPLIGNGLQIGLTKSGFIVDWFTDGQSGLNALIGAPYDAVVLDLTLPKLDGLEVLKQWRSNNQDVPVLILTARDTLDERIKGIQQGADDYLCKPFALAEVVVRLQALIRRRYGQVKPQIEHGNVKLDPAQRKAWLNEDEITLTGREYKLLELFMLNKERVLSRATIEEKLSNWDEELSSGALDVHIYNLRQKLGKQFIRTVHGVGYALGQVNEK</sequence>
<keyword evidence="4" id="KW-0902">Two-component regulatory system</keyword>
<evidence type="ECO:0000256" key="7">
    <source>
        <dbReference type="ARBA" id="ARBA00023163"/>
    </source>
</evidence>
<keyword evidence="3 8" id="KW-0597">Phosphoprotein</keyword>
<dbReference type="InterPro" id="IPR001867">
    <property type="entry name" value="OmpR/PhoB-type_DNA-bd"/>
</dbReference>
<comment type="caution">
    <text evidence="12">The sequence shown here is derived from an EMBL/GenBank/DDBJ whole genome shotgun (WGS) entry which is preliminary data.</text>
</comment>
<evidence type="ECO:0000256" key="3">
    <source>
        <dbReference type="ARBA" id="ARBA00022553"/>
    </source>
</evidence>
<dbReference type="Gene3D" id="3.40.50.2300">
    <property type="match status" value="1"/>
</dbReference>
<dbReference type="InterPro" id="IPR011006">
    <property type="entry name" value="CheY-like_superfamily"/>
</dbReference>
<dbReference type="EMBL" id="AJTC01000008">
    <property type="protein sequence ID" value="EIJ31507.1"/>
    <property type="molecule type" value="Genomic_DNA"/>
</dbReference>
<evidence type="ECO:0000256" key="8">
    <source>
        <dbReference type="PROSITE-ProRule" id="PRU00169"/>
    </source>
</evidence>
<dbReference type="PROSITE" id="PS51755">
    <property type="entry name" value="OMPR_PHOB"/>
    <property type="match status" value="1"/>
</dbReference>
<name>A0ABP2NZ83_HAEPA</name>
<dbReference type="Gene3D" id="1.10.10.10">
    <property type="entry name" value="Winged helix-like DNA-binding domain superfamily/Winged helix DNA-binding domain"/>
    <property type="match status" value="1"/>
</dbReference>
<dbReference type="PROSITE" id="PS50110">
    <property type="entry name" value="RESPONSE_REGULATORY"/>
    <property type="match status" value="1"/>
</dbReference>
<feature type="DNA-binding region" description="OmpR/PhoB-type" evidence="9">
    <location>
        <begin position="142"/>
        <end position="236"/>
    </location>
</feature>
<protein>
    <submittedName>
        <fullName evidence="12">Transcriptional regulatory protein QseB</fullName>
    </submittedName>
</protein>
<gene>
    <name evidence="12" type="primary">qseB</name>
    <name evidence="12" type="ORF">HMPREF1119_0157</name>
</gene>
<comment type="subcellular location">
    <subcellularLocation>
        <location evidence="1">Cytoplasm</location>
    </subcellularLocation>
</comment>
<proteinExistence type="predicted"/>
<dbReference type="Pfam" id="PF00072">
    <property type="entry name" value="Response_reg"/>
    <property type="match status" value="1"/>
</dbReference>
<dbReference type="PANTHER" id="PTHR48111:SF35">
    <property type="entry name" value="TRANSCRIPTIONAL REGULATORY PROTEIN QSEB"/>
    <property type="match status" value="1"/>
</dbReference>
<evidence type="ECO:0000313" key="13">
    <source>
        <dbReference type="Proteomes" id="UP000003778"/>
    </source>
</evidence>